<reference evidence="2" key="3">
    <citation type="submission" date="2023-12" db="EMBL/GenBank/DDBJ databases">
        <authorList>
            <person name="Sun Q."/>
            <person name="Inoue M."/>
        </authorList>
    </citation>
    <scope>NUCLEOTIDE SEQUENCE</scope>
    <source>
        <strain evidence="2">JCM 7356</strain>
    </source>
</reference>
<organism evidence="2 4">
    <name type="scientific">Kitasatospora cystarginea</name>
    <dbReference type="NCBI Taxonomy" id="58350"/>
    <lineage>
        <taxon>Bacteria</taxon>
        <taxon>Bacillati</taxon>
        <taxon>Actinomycetota</taxon>
        <taxon>Actinomycetes</taxon>
        <taxon>Kitasatosporales</taxon>
        <taxon>Streptomycetaceae</taxon>
        <taxon>Kitasatospora</taxon>
    </lineage>
</organism>
<accession>A0ABN3DBV6</accession>
<evidence type="ECO:0000256" key="1">
    <source>
        <dbReference type="SAM" id="Phobius"/>
    </source>
</evidence>
<evidence type="ECO:0008006" key="5">
    <source>
        <dbReference type="Google" id="ProtNLM"/>
    </source>
</evidence>
<evidence type="ECO:0000313" key="4">
    <source>
        <dbReference type="Proteomes" id="UP001500305"/>
    </source>
</evidence>
<dbReference type="EMBL" id="BAAATR010000001">
    <property type="protein sequence ID" value="GAA2226904.1"/>
    <property type="molecule type" value="Genomic_DNA"/>
</dbReference>
<sequence length="61" mass="6556">MQENINSSLELELGMQDLELDMQELEGMDVPDFWSTFAGVSAGISVTSLVSYVAASLVSVT</sequence>
<keyword evidence="1" id="KW-0472">Membrane</keyword>
<comment type="caution">
    <text evidence="2">The sequence shown here is derived from an EMBL/GenBank/DDBJ whole genome shotgun (WGS) entry which is preliminary data.</text>
</comment>
<reference evidence="3" key="1">
    <citation type="journal article" date="2014" name="Int. J. Syst. Evol. Microbiol.">
        <title>Complete genome of a new Firmicutes species belonging to the dominant human colonic microbiota ('Ruminococcus bicirculans') reveals two chromosomes and a selective capacity to utilize plant glucans.</title>
        <authorList>
            <consortium name="NISC Comparative Sequencing Program"/>
            <person name="Wegmann U."/>
            <person name="Louis P."/>
            <person name="Goesmann A."/>
            <person name="Henrissat B."/>
            <person name="Duncan S.H."/>
            <person name="Flint H.J."/>
        </authorList>
    </citation>
    <scope>NUCLEOTIDE SEQUENCE</scope>
    <source>
        <strain evidence="3">JCM 7356</strain>
    </source>
</reference>
<keyword evidence="1" id="KW-1133">Transmembrane helix</keyword>
<reference evidence="2 4" key="2">
    <citation type="journal article" date="2019" name="Int. J. Syst. Evol. Microbiol.">
        <title>The Global Catalogue of Microorganisms (GCM) 10K type strain sequencing project: providing services to taxonomists for standard genome sequencing and annotation.</title>
        <authorList>
            <consortium name="The Broad Institute Genomics Platform"/>
            <consortium name="The Broad Institute Genome Sequencing Center for Infectious Disease"/>
            <person name="Wu L."/>
            <person name="Ma J."/>
        </authorList>
    </citation>
    <scope>NUCLEOTIDE SEQUENCE [LARGE SCALE GENOMIC DNA]</scope>
    <source>
        <strain evidence="2 4">JCM 7356</strain>
    </source>
</reference>
<dbReference type="EMBL" id="BAAATR010000001">
    <property type="protein sequence ID" value="GAA2226906.1"/>
    <property type="molecule type" value="Genomic_DNA"/>
</dbReference>
<dbReference type="Proteomes" id="UP001500305">
    <property type="component" value="Unassembled WGS sequence"/>
</dbReference>
<gene>
    <name evidence="2" type="ORF">GCM10010430_02680</name>
    <name evidence="3" type="ORF">GCM10010430_02690</name>
</gene>
<evidence type="ECO:0000313" key="3">
    <source>
        <dbReference type="EMBL" id="GAA2226906.1"/>
    </source>
</evidence>
<keyword evidence="4" id="KW-1185">Reference proteome</keyword>
<dbReference type="NCBIfam" id="NF041808">
    <property type="entry name" value="daptide_123"/>
    <property type="match status" value="1"/>
</dbReference>
<name>A0ABN3DBV6_9ACTN</name>
<feature type="transmembrane region" description="Helical" evidence="1">
    <location>
        <begin position="33"/>
        <end position="55"/>
    </location>
</feature>
<dbReference type="RefSeq" id="WP_344634269.1">
    <property type="nucleotide sequence ID" value="NZ_BAAATR010000001.1"/>
</dbReference>
<keyword evidence="1" id="KW-0812">Transmembrane</keyword>
<proteinExistence type="predicted"/>
<evidence type="ECO:0000313" key="2">
    <source>
        <dbReference type="EMBL" id="GAA2226904.1"/>
    </source>
</evidence>
<protein>
    <recommendedName>
        <fullName evidence="5">Class IIb bacteriocin, lactobin A/cerein 7B family</fullName>
    </recommendedName>
</protein>